<comment type="caution">
    <text evidence="2">The sequence shown here is derived from an EMBL/GenBank/DDBJ whole genome shotgun (WGS) entry which is preliminary data.</text>
</comment>
<accession>A0A0V8CLW4</accession>
<dbReference type="GO" id="GO:0003677">
    <property type="term" value="F:DNA binding"/>
    <property type="evidence" value="ECO:0007669"/>
    <property type="project" value="InterPro"/>
</dbReference>
<dbReference type="InterPro" id="IPR013762">
    <property type="entry name" value="Integrase-like_cat_sf"/>
</dbReference>
<proteinExistence type="predicted"/>
<dbReference type="GO" id="GO:0006310">
    <property type="term" value="P:DNA recombination"/>
    <property type="evidence" value="ECO:0007669"/>
    <property type="project" value="UniProtKB-KW"/>
</dbReference>
<dbReference type="AlphaFoldDB" id="A0A0V8CLW4"/>
<keyword evidence="1" id="KW-0233">DNA recombination</keyword>
<organism evidence="2 3">
    <name type="scientific">Lactococcus lactis subsp. lactis</name>
    <name type="common">Streptococcus lactis</name>
    <dbReference type="NCBI Taxonomy" id="1360"/>
    <lineage>
        <taxon>Bacteria</taxon>
        <taxon>Bacillati</taxon>
        <taxon>Bacillota</taxon>
        <taxon>Bacilli</taxon>
        <taxon>Lactobacillales</taxon>
        <taxon>Streptococcaceae</taxon>
        <taxon>Lactococcus</taxon>
    </lineage>
</organism>
<evidence type="ECO:0000313" key="3">
    <source>
        <dbReference type="Proteomes" id="UP000053612"/>
    </source>
</evidence>
<dbReference type="InterPro" id="IPR011010">
    <property type="entry name" value="DNA_brk_join_enz"/>
</dbReference>
<dbReference type="EMBL" id="LKLS01000223">
    <property type="protein sequence ID" value="KSU13912.1"/>
    <property type="molecule type" value="Genomic_DNA"/>
</dbReference>
<protein>
    <submittedName>
        <fullName evidence="2">Integrase superantigen-encoding pathogenicity islands SaPI</fullName>
    </submittedName>
</protein>
<dbReference type="PATRIC" id="fig|1360.100.peg.1854"/>
<reference evidence="3" key="1">
    <citation type="submission" date="2015-10" db="EMBL/GenBank/DDBJ databases">
        <title>Draft Genome Sequences of 11 Lactococcus lactis subspecies cremoris strains.</title>
        <authorList>
            <person name="Wels M."/>
            <person name="Backus L."/>
            <person name="Boekhorst J."/>
            <person name="Dijkstra A."/>
            <person name="Beerthuizen M."/>
            <person name="Kelly W."/>
            <person name="Siezen R."/>
            <person name="Bachmann H."/>
            <person name="Van Hijum S."/>
        </authorList>
    </citation>
    <scope>NUCLEOTIDE SEQUENCE [LARGE SCALE GENOMIC DNA]</scope>
    <source>
        <strain evidence="3">LMG9449</strain>
    </source>
</reference>
<dbReference type="Proteomes" id="UP000053612">
    <property type="component" value="Unassembled WGS sequence"/>
</dbReference>
<dbReference type="Gene3D" id="1.10.443.10">
    <property type="entry name" value="Intergrase catalytic core"/>
    <property type="match status" value="1"/>
</dbReference>
<sequence>MERVGHNNPQTTLSIYSHVTEEMSKNIIEKLNEIDLLN</sequence>
<evidence type="ECO:0000256" key="1">
    <source>
        <dbReference type="ARBA" id="ARBA00023172"/>
    </source>
</evidence>
<dbReference type="SUPFAM" id="SSF56349">
    <property type="entry name" value="DNA breaking-rejoining enzymes"/>
    <property type="match status" value="1"/>
</dbReference>
<dbReference type="GO" id="GO:0015074">
    <property type="term" value="P:DNA integration"/>
    <property type="evidence" value="ECO:0007669"/>
    <property type="project" value="InterPro"/>
</dbReference>
<name>A0A0V8CLW4_LACLL</name>
<gene>
    <name evidence="2" type="ORF">LMG9449_2700</name>
</gene>
<evidence type="ECO:0000313" key="2">
    <source>
        <dbReference type="EMBL" id="KSU13912.1"/>
    </source>
</evidence>